<dbReference type="Proteomes" id="UP000485058">
    <property type="component" value="Unassembled WGS sequence"/>
</dbReference>
<evidence type="ECO:0000313" key="2">
    <source>
        <dbReference type="Proteomes" id="UP000485058"/>
    </source>
</evidence>
<evidence type="ECO:0000313" key="1">
    <source>
        <dbReference type="EMBL" id="GFH13802.1"/>
    </source>
</evidence>
<protein>
    <submittedName>
        <fullName evidence="1">Uncharacterized protein</fullName>
    </submittedName>
</protein>
<dbReference type="AlphaFoldDB" id="A0A699ZE53"/>
<accession>A0A699ZE53</accession>
<dbReference type="EMBL" id="BLLF01000654">
    <property type="protein sequence ID" value="GFH13802.1"/>
    <property type="molecule type" value="Genomic_DNA"/>
</dbReference>
<organism evidence="1 2">
    <name type="scientific">Haematococcus lacustris</name>
    <name type="common">Green alga</name>
    <name type="synonym">Haematococcus pluvialis</name>
    <dbReference type="NCBI Taxonomy" id="44745"/>
    <lineage>
        <taxon>Eukaryota</taxon>
        <taxon>Viridiplantae</taxon>
        <taxon>Chlorophyta</taxon>
        <taxon>core chlorophytes</taxon>
        <taxon>Chlorophyceae</taxon>
        <taxon>CS clade</taxon>
        <taxon>Chlamydomonadales</taxon>
        <taxon>Haematococcaceae</taxon>
        <taxon>Haematococcus</taxon>
    </lineage>
</organism>
<sequence>MDLHPASAGSWRRPHTTRTAGSLAPLPFVGVVFGCRHAEDMCTRQLLKHIWANLSKSWDFGRGFTVSSLASDARLESLIEFDGGHTGISRVRSMEEVATAMLMPWSPPSFRAPEPSSAAPEPAHVDYYVGNEVGLLAHRALSIALNRLGRVGYPATCPTSSACGSARLNSNASILVSIRAEMSPEKPLSLIVRRVGGSMGGVT</sequence>
<reference evidence="1 2" key="1">
    <citation type="submission" date="2020-02" db="EMBL/GenBank/DDBJ databases">
        <title>Draft genome sequence of Haematococcus lacustris strain NIES-144.</title>
        <authorList>
            <person name="Morimoto D."/>
            <person name="Nakagawa S."/>
            <person name="Yoshida T."/>
            <person name="Sawayama S."/>
        </authorList>
    </citation>
    <scope>NUCLEOTIDE SEQUENCE [LARGE SCALE GENOMIC DNA]</scope>
    <source>
        <strain evidence="1 2">NIES-144</strain>
    </source>
</reference>
<keyword evidence="2" id="KW-1185">Reference proteome</keyword>
<proteinExistence type="predicted"/>
<comment type="caution">
    <text evidence="1">The sequence shown here is derived from an EMBL/GenBank/DDBJ whole genome shotgun (WGS) entry which is preliminary data.</text>
</comment>
<gene>
    <name evidence="1" type="ORF">HaLaN_09752</name>
</gene>
<name>A0A699ZE53_HAELA</name>